<dbReference type="Proteomes" id="UP001501496">
    <property type="component" value="Unassembled WGS sequence"/>
</dbReference>
<keyword evidence="2" id="KW-1185">Reference proteome</keyword>
<dbReference type="InterPro" id="IPR032286">
    <property type="entry name" value="DUF4837"/>
</dbReference>
<gene>
    <name evidence="1" type="ORF">GCM10022291_12460</name>
</gene>
<dbReference type="Pfam" id="PF16125">
    <property type="entry name" value="DUF4837"/>
    <property type="match status" value="1"/>
</dbReference>
<organism evidence="1 2">
    <name type="scientific">Postechiella marina</name>
    <dbReference type="NCBI Taxonomy" id="943941"/>
    <lineage>
        <taxon>Bacteria</taxon>
        <taxon>Pseudomonadati</taxon>
        <taxon>Bacteroidota</taxon>
        <taxon>Flavobacteriia</taxon>
        <taxon>Flavobacteriales</taxon>
        <taxon>Flavobacteriaceae</taxon>
        <taxon>Postechiella</taxon>
    </lineage>
</organism>
<comment type="caution">
    <text evidence="1">The sequence shown here is derived from an EMBL/GenBank/DDBJ whole genome shotgun (WGS) entry which is preliminary data.</text>
</comment>
<evidence type="ECO:0008006" key="3">
    <source>
        <dbReference type="Google" id="ProtNLM"/>
    </source>
</evidence>
<reference evidence="2" key="1">
    <citation type="journal article" date="2019" name="Int. J. Syst. Evol. Microbiol.">
        <title>The Global Catalogue of Microorganisms (GCM) 10K type strain sequencing project: providing services to taxonomists for standard genome sequencing and annotation.</title>
        <authorList>
            <consortium name="The Broad Institute Genomics Platform"/>
            <consortium name="The Broad Institute Genome Sequencing Center for Infectious Disease"/>
            <person name="Wu L."/>
            <person name="Ma J."/>
        </authorList>
    </citation>
    <scope>NUCLEOTIDE SEQUENCE [LARGE SCALE GENOMIC DNA]</scope>
    <source>
        <strain evidence="2">JCM 17630</strain>
    </source>
</reference>
<accession>A0ABP8C5D7</accession>
<evidence type="ECO:0000313" key="1">
    <source>
        <dbReference type="EMBL" id="GAA4234009.1"/>
    </source>
</evidence>
<dbReference type="PROSITE" id="PS51257">
    <property type="entry name" value="PROKAR_LIPOPROTEIN"/>
    <property type="match status" value="1"/>
</dbReference>
<name>A0ABP8C5D7_9FLAO</name>
<proteinExistence type="predicted"/>
<dbReference type="EMBL" id="BAABCA010000002">
    <property type="protein sequence ID" value="GAA4234009.1"/>
    <property type="molecule type" value="Genomic_DNA"/>
</dbReference>
<sequence length="329" mass="37260">MKKILLVSVLALFAMSCKDGKSSNEKILLDSNGTINTISVVVDNEIWKGSVGEAVRDVLAAPIYGLPQEEPIFNINQIPPHVFTDFITKNRTVLKVELNKETGITFNNNVYAKPQKVIVVSGQTKTDLIKVLSDNATKIIETFKGIELKEKQRLIKKSLYNTRVIQKNLGLDINFPTAYRIGKTIAKDEDKFYWIKRDIPTGYVNLLLYELPLGAIKKDTNMIAQIVKIRDSIGKKYIEGPVEGSYMITENAYTPFHTQTIVDNKPTLETKGLWEVKNAFMAGPYVNYAIEDKINKRWVVVEGFTYAPSVSKRNYMFELEAIIKSIKIQ</sequence>
<evidence type="ECO:0000313" key="2">
    <source>
        <dbReference type="Proteomes" id="UP001501496"/>
    </source>
</evidence>
<dbReference type="RefSeq" id="WP_344787260.1">
    <property type="nucleotide sequence ID" value="NZ_BAABCA010000002.1"/>
</dbReference>
<protein>
    <recommendedName>
        <fullName evidence="3">DUF4837 domain-containing protein</fullName>
    </recommendedName>
</protein>